<gene>
    <name evidence="1" type="ORF">I4F81_002192</name>
</gene>
<evidence type="ECO:0000313" key="1">
    <source>
        <dbReference type="EMBL" id="KAK1859597.1"/>
    </source>
</evidence>
<protein>
    <submittedName>
        <fullName evidence="1">Uncharacterized protein</fullName>
    </submittedName>
</protein>
<organism evidence="1 2">
    <name type="scientific">Pyropia yezoensis</name>
    <name type="common">Susabi-nori</name>
    <name type="synonym">Porphyra yezoensis</name>
    <dbReference type="NCBI Taxonomy" id="2788"/>
    <lineage>
        <taxon>Eukaryota</taxon>
        <taxon>Rhodophyta</taxon>
        <taxon>Bangiophyceae</taxon>
        <taxon>Bangiales</taxon>
        <taxon>Bangiaceae</taxon>
        <taxon>Pyropia</taxon>
    </lineage>
</organism>
<dbReference type="EMBL" id="CM020618">
    <property type="protein sequence ID" value="KAK1859597.1"/>
    <property type="molecule type" value="Genomic_DNA"/>
</dbReference>
<name>A0ACC3BP53_PYRYE</name>
<dbReference type="Proteomes" id="UP000798662">
    <property type="component" value="Chromosome 1"/>
</dbReference>
<reference evidence="1" key="1">
    <citation type="submission" date="2019-11" db="EMBL/GenBank/DDBJ databases">
        <title>Nori genome reveals adaptations in red seaweeds to the harsh intertidal environment.</title>
        <authorList>
            <person name="Wang D."/>
            <person name="Mao Y."/>
        </authorList>
    </citation>
    <scope>NUCLEOTIDE SEQUENCE</scope>
    <source>
        <tissue evidence="1">Gametophyte</tissue>
    </source>
</reference>
<keyword evidence="2" id="KW-1185">Reference proteome</keyword>
<proteinExistence type="predicted"/>
<comment type="caution">
    <text evidence="1">The sequence shown here is derived from an EMBL/GenBank/DDBJ whole genome shotgun (WGS) entry which is preliminary data.</text>
</comment>
<evidence type="ECO:0000313" key="2">
    <source>
        <dbReference type="Proteomes" id="UP000798662"/>
    </source>
</evidence>
<sequence length="147" mass="14994">MGVSARSALAGRVRRRRLRADDAPPPAHVGGVPFGRRGRVLARGPQCRPSGARVCGRRVTSGGHRSAPYAAAASGHPRACHRAGLPTAARPVCRHGRGGACAPAAAGRPGHRRMGWARHGGARPAVGVCANHRRGRGGAAGQPRAAA</sequence>
<accession>A0ACC3BP53</accession>